<evidence type="ECO:0000313" key="1">
    <source>
        <dbReference type="EMBL" id="RJT88068.1"/>
    </source>
</evidence>
<protein>
    <recommendedName>
        <fullName evidence="3">AAA domain-containing protein</fullName>
    </recommendedName>
</protein>
<dbReference type="EMBL" id="QZVS01000085">
    <property type="protein sequence ID" value="RJT88068.1"/>
    <property type="molecule type" value="Genomic_DNA"/>
</dbReference>
<name>A0A3A5MLS6_9MICO</name>
<sequence>MTQTFKATNFKRLIGEATITPSGNELVVLAGKNKAGKSSFREAMQSLLKYASKLIPDPIHEGETESRAEFIDTELGVRLLRVWKRKADGTITSTFSAYALDGAKYPSAVALVAELTGGILLDPSEFVNFDEKKQREELLRQVKLPFDIDKLAAERKGIFDGRTDKNNEVKRLAAQLKGFAALDANVPTEQLSAVTLYAEMDAIRTNNEHVEQLLGAHEVAVNALEAATHAGRAASAALDKARADHTAALAAEKAASEASAQGQIQSTDAVTAQLASIDETNEKVREQIARAALADELDTSTAQADGLTSKLNAIDKRKTDGLAAAKFPVEGLSVDENGITVNGLSFLSLSESEQLWVALRIATAGNPKLKLIFLKNGDAFDDETLAKVQEYAAEKGWTIIADRGRDNSNDFGIVFEEGILAVSK</sequence>
<keyword evidence="2" id="KW-1185">Reference proteome</keyword>
<accession>A0A3A5MLS6</accession>
<dbReference type="OrthoDB" id="9791904at2"/>
<dbReference type="InterPro" id="IPR027417">
    <property type="entry name" value="P-loop_NTPase"/>
</dbReference>
<dbReference type="RefSeq" id="WP_119974877.1">
    <property type="nucleotide sequence ID" value="NZ_JBHSQA010000012.1"/>
</dbReference>
<evidence type="ECO:0008006" key="3">
    <source>
        <dbReference type="Google" id="ProtNLM"/>
    </source>
</evidence>
<dbReference type="Gene3D" id="3.40.50.300">
    <property type="entry name" value="P-loop containing nucleotide triphosphate hydrolases"/>
    <property type="match status" value="1"/>
</dbReference>
<reference evidence="1 2" key="1">
    <citation type="submission" date="2018-09" db="EMBL/GenBank/DDBJ databases">
        <title>Novel species of Cryobacterium.</title>
        <authorList>
            <person name="Liu Q."/>
            <person name="Xin Y.-H."/>
        </authorList>
    </citation>
    <scope>NUCLEOTIDE SEQUENCE [LARGE SCALE GENOMIC DNA]</scope>
    <source>
        <strain evidence="1 2">Hh39</strain>
    </source>
</reference>
<gene>
    <name evidence="1" type="ORF">D6T64_11810</name>
</gene>
<evidence type="ECO:0000313" key="2">
    <source>
        <dbReference type="Proteomes" id="UP000272015"/>
    </source>
</evidence>
<proteinExistence type="predicted"/>
<organism evidence="1 2">
    <name type="scientific">Cryobacterium melibiosiphilum</name>
    <dbReference type="NCBI Taxonomy" id="995039"/>
    <lineage>
        <taxon>Bacteria</taxon>
        <taxon>Bacillati</taxon>
        <taxon>Actinomycetota</taxon>
        <taxon>Actinomycetes</taxon>
        <taxon>Micrococcales</taxon>
        <taxon>Microbacteriaceae</taxon>
        <taxon>Cryobacterium</taxon>
    </lineage>
</organism>
<dbReference type="Proteomes" id="UP000272015">
    <property type="component" value="Unassembled WGS sequence"/>
</dbReference>
<dbReference type="AlphaFoldDB" id="A0A3A5MLS6"/>
<comment type="caution">
    <text evidence="1">The sequence shown here is derived from an EMBL/GenBank/DDBJ whole genome shotgun (WGS) entry which is preliminary data.</text>
</comment>
<dbReference type="SUPFAM" id="SSF52540">
    <property type="entry name" value="P-loop containing nucleoside triphosphate hydrolases"/>
    <property type="match status" value="1"/>
</dbReference>